<dbReference type="InterPro" id="IPR003029">
    <property type="entry name" value="S1_domain"/>
</dbReference>
<feature type="domain" description="S1 motif" evidence="8">
    <location>
        <begin position="554"/>
        <end position="614"/>
    </location>
</feature>
<dbReference type="GO" id="GO:0005829">
    <property type="term" value="C:cytosol"/>
    <property type="evidence" value="ECO:0007669"/>
    <property type="project" value="TreeGrafter"/>
</dbReference>
<dbReference type="GO" id="GO:0003723">
    <property type="term" value="F:RNA binding"/>
    <property type="evidence" value="ECO:0007669"/>
    <property type="project" value="UniProtKB-UniRule"/>
</dbReference>
<gene>
    <name evidence="9" type="ORF">APUTEX25_005237</name>
</gene>
<dbReference type="GO" id="GO:0004654">
    <property type="term" value="F:polyribonucleotide nucleotidyltransferase activity"/>
    <property type="evidence" value="ECO:0007669"/>
    <property type="project" value="UniProtKB-EC"/>
</dbReference>
<comment type="caution">
    <text evidence="9">The sequence shown here is derived from an EMBL/GenBank/DDBJ whole genome shotgun (WGS) entry which is preliminary data.</text>
</comment>
<dbReference type="SMART" id="SM00316">
    <property type="entry name" value="S1"/>
    <property type="match status" value="1"/>
</dbReference>
<evidence type="ECO:0000259" key="8">
    <source>
        <dbReference type="PROSITE" id="PS50126"/>
    </source>
</evidence>
<dbReference type="InterPro" id="IPR036612">
    <property type="entry name" value="KH_dom_type_1_sf"/>
</dbReference>
<dbReference type="SMART" id="SM00322">
    <property type="entry name" value="KH"/>
    <property type="match status" value="1"/>
</dbReference>
<sequence length="643" mass="66698">ATKLAARALCASFGSHHPSRLLDNGPIGFLVDDPAGAAPSDDDAGVTDADLSFPPFPPPFETLPLGACLTSSVPSGGEEWRFETGRLARLADGACLLHVGDTSLLATLESQPSRSTWRDPLSRFVVDYRERFAAVGRIPTTYFKREVSAKDHEVLAGRAVQRAMLPLFPPGFPGQLRMTASVLSATPGADLEAMAINAASAAAACSSLPWRGPVGAVRVSVGADGKPAMGLSASNPANGEPPRLSLLMAATADQRVTMLDVEACQALVTATVGGSADAQKTDTLFDAGGSKRLFMQYSLPEYAGDEESETGLRKELEAATFSERALAAVLPSGPSFPFTVRLHAETLAQNGGSTALAVCGACLAMADAGLPLPKLVAGVCVGLLSDASAGPMGDGDQAPGPGARLSRYALLVDPQALEVRHGDMRLNLAGTDEGLTAVSFTATAHGGVPLAVLEEAIALGRASRLQALEDMAAALPKTRPAEAPMVGHVKVHPRMLGRIIGPSGSNLRGIEEATGARVQVQDDGRVHLFGPSAAAYESAAARVLDTAGDSMEEGKVYTAKVVALRDYGAMVEILETRLKALLHISELAATRVRAVEDELALNQTVRVLCLGRDEAGNEPGPGSAQERQPGGHAALWAGGFFAE</sequence>
<evidence type="ECO:0000256" key="7">
    <source>
        <dbReference type="PROSITE-ProRule" id="PRU00117"/>
    </source>
</evidence>
<organism evidence="9 10">
    <name type="scientific">Auxenochlorella protothecoides</name>
    <name type="common">Green microalga</name>
    <name type="synonym">Chlorella protothecoides</name>
    <dbReference type="NCBI Taxonomy" id="3075"/>
    <lineage>
        <taxon>Eukaryota</taxon>
        <taxon>Viridiplantae</taxon>
        <taxon>Chlorophyta</taxon>
        <taxon>core chlorophytes</taxon>
        <taxon>Trebouxiophyceae</taxon>
        <taxon>Chlorellales</taxon>
        <taxon>Chlorellaceae</taxon>
        <taxon>Auxenochlorella</taxon>
    </lineage>
</organism>
<protein>
    <recommendedName>
        <fullName evidence="2">polyribonucleotide nucleotidyltransferase</fullName>
        <ecNumber evidence="2">2.7.7.8</ecNumber>
    </recommendedName>
    <alternativeName>
        <fullName evidence="6">Polynucleotide phosphorylase 1</fullName>
    </alternativeName>
</protein>
<dbReference type="PANTHER" id="PTHR11252:SF0">
    <property type="entry name" value="POLYRIBONUCLEOTIDE NUCLEOTIDYLTRANSFERASE 1, MITOCHONDRIAL"/>
    <property type="match status" value="1"/>
</dbReference>
<feature type="non-terminal residue" evidence="9">
    <location>
        <position position="1"/>
    </location>
</feature>
<dbReference type="GO" id="GO:0000958">
    <property type="term" value="P:mitochondrial mRNA catabolic process"/>
    <property type="evidence" value="ECO:0007669"/>
    <property type="project" value="TreeGrafter"/>
</dbReference>
<dbReference type="Gene3D" id="2.40.50.140">
    <property type="entry name" value="Nucleic acid-binding proteins"/>
    <property type="match status" value="1"/>
</dbReference>
<dbReference type="GO" id="GO:0000175">
    <property type="term" value="F:3'-5'-RNA exonuclease activity"/>
    <property type="evidence" value="ECO:0007669"/>
    <property type="project" value="TreeGrafter"/>
</dbReference>
<name>A0A3M7KRU7_AUXPR</name>
<dbReference type="GO" id="GO:0005739">
    <property type="term" value="C:mitochondrion"/>
    <property type="evidence" value="ECO:0007669"/>
    <property type="project" value="TreeGrafter"/>
</dbReference>
<dbReference type="PROSITE" id="PS50084">
    <property type="entry name" value="KH_TYPE_1"/>
    <property type="match status" value="1"/>
</dbReference>
<proteinExistence type="inferred from homology"/>
<evidence type="ECO:0000313" key="9">
    <source>
        <dbReference type="EMBL" id="RMZ53248.1"/>
    </source>
</evidence>
<dbReference type="SUPFAM" id="SSF50249">
    <property type="entry name" value="Nucleic acid-binding proteins"/>
    <property type="match status" value="1"/>
</dbReference>
<dbReference type="EC" id="2.7.7.8" evidence="2"/>
<keyword evidence="5 7" id="KW-0694">RNA-binding</keyword>
<dbReference type="GO" id="GO:0000965">
    <property type="term" value="P:mitochondrial RNA 3'-end processing"/>
    <property type="evidence" value="ECO:0007669"/>
    <property type="project" value="TreeGrafter"/>
</dbReference>
<evidence type="ECO:0000256" key="2">
    <source>
        <dbReference type="ARBA" id="ARBA00012416"/>
    </source>
</evidence>
<reference evidence="10" key="1">
    <citation type="journal article" date="2018" name="Algal Res.">
        <title>Characterization of plant carbon substrate utilization by Auxenochlorella protothecoides.</title>
        <authorList>
            <person name="Vogler B.W."/>
            <person name="Starkenburg S.R."/>
            <person name="Sudasinghe N."/>
            <person name="Schambach J.Y."/>
            <person name="Rollin J.A."/>
            <person name="Pattathil S."/>
            <person name="Barry A.N."/>
        </authorList>
    </citation>
    <scope>NUCLEOTIDE SEQUENCE [LARGE SCALE GENOMIC DNA]</scope>
    <source>
        <strain evidence="10">UTEX 25</strain>
    </source>
</reference>
<evidence type="ECO:0000256" key="1">
    <source>
        <dbReference type="ARBA" id="ARBA00007404"/>
    </source>
</evidence>
<dbReference type="InterPro" id="IPR020568">
    <property type="entry name" value="Ribosomal_Su5_D2-typ_SF"/>
</dbReference>
<dbReference type="AlphaFoldDB" id="A0A3M7KRU7"/>
<dbReference type="InterPro" id="IPR036345">
    <property type="entry name" value="ExoRNase_PH_dom2_sf"/>
</dbReference>
<evidence type="ECO:0000256" key="4">
    <source>
        <dbReference type="ARBA" id="ARBA00022695"/>
    </source>
</evidence>
<evidence type="ECO:0000256" key="6">
    <source>
        <dbReference type="ARBA" id="ARBA00031451"/>
    </source>
</evidence>
<dbReference type="InterPro" id="IPR004088">
    <property type="entry name" value="KH_dom_type_1"/>
</dbReference>
<dbReference type="InterPro" id="IPR012340">
    <property type="entry name" value="NA-bd_OB-fold"/>
</dbReference>
<evidence type="ECO:0000256" key="5">
    <source>
        <dbReference type="ARBA" id="ARBA00022884"/>
    </source>
</evidence>
<dbReference type="EMBL" id="QOKY01000199">
    <property type="protein sequence ID" value="RMZ53248.1"/>
    <property type="molecule type" value="Genomic_DNA"/>
</dbReference>
<keyword evidence="4" id="KW-0548">Nucleotidyltransferase</keyword>
<dbReference type="PROSITE" id="PS50126">
    <property type="entry name" value="S1"/>
    <property type="match status" value="1"/>
</dbReference>
<evidence type="ECO:0000313" key="10">
    <source>
        <dbReference type="Proteomes" id="UP000279271"/>
    </source>
</evidence>
<dbReference type="Pfam" id="PF00013">
    <property type="entry name" value="KH_1"/>
    <property type="match status" value="1"/>
</dbReference>
<dbReference type="Proteomes" id="UP000279271">
    <property type="component" value="Unassembled WGS sequence"/>
</dbReference>
<dbReference type="SUPFAM" id="SSF54791">
    <property type="entry name" value="Eukaryotic type KH-domain (KH-domain type I)"/>
    <property type="match status" value="1"/>
</dbReference>
<dbReference type="SUPFAM" id="SSF55666">
    <property type="entry name" value="Ribonuclease PH domain 2-like"/>
    <property type="match status" value="1"/>
</dbReference>
<dbReference type="PANTHER" id="PTHR11252">
    <property type="entry name" value="POLYRIBONUCLEOTIDE NUCLEOTIDYLTRANSFERASE"/>
    <property type="match status" value="1"/>
</dbReference>
<keyword evidence="3" id="KW-0808">Transferase</keyword>
<dbReference type="CDD" id="cd02393">
    <property type="entry name" value="KH-I_PNPase"/>
    <property type="match status" value="1"/>
</dbReference>
<dbReference type="Pfam" id="PF00575">
    <property type="entry name" value="S1"/>
    <property type="match status" value="1"/>
</dbReference>
<accession>A0A3M7KRU7</accession>
<dbReference type="InterPro" id="IPR004087">
    <property type="entry name" value="KH_dom"/>
</dbReference>
<dbReference type="SUPFAM" id="SSF54211">
    <property type="entry name" value="Ribosomal protein S5 domain 2-like"/>
    <property type="match status" value="2"/>
</dbReference>
<dbReference type="InterPro" id="IPR027408">
    <property type="entry name" value="PNPase/RNase_PH_dom_sf"/>
</dbReference>
<dbReference type="InterPro" id="IPR012162">
    <property type="entry name" value="PNPase"/>
</dbReference>
<dbReference type="InterPro" id="IPR001247">
    <property type="entry name" value="ExoRNase_PH_dom1"/>
</dbReference>
<dbReference type="FunFam" id="3.30.1370.10:FF:000001">
    <property type="entry name" value="Polyribonucleotide nucleotidyltransferase"/>
    <property type="match status" value="1"/>
</dbReference>
<dbReference type="Gene3D" id="3.30.1370.10">
    <property type="entry name" value="K Homology domain, type 1"/>
    <property type="match status" value="1"/>
</dbReference>
<comment type="similarity">
    <text evidence="1">Belongs to the polyribonucleotide nucleotidyltransferase family.</text>
</comment>
<dbReference type="Gene3D" id="3.30.230.70">
    <property type="entry name" value="GHMP Kinase, N-terminal domain"/>
    <property type="match status" value="2"/>
</dbReference>
<dbReference type="Pfam" id="PF01138">
    <property type="entry name" value="RNase_PH"/>
    <property type="match status" value="2"/>
</dbReference>
<evidence type="ECO:0000256" key="3">
    <source>
        <dbReference type="ARBA" id="ARBA00022679"/>
    </source>
</evidence>